<dbReference type="RefSeq" id="XP_053749600.1">
    <property type="nucleotide sequence ID" value="XM_053893625.1"/>
</dbReference>
<proteinExistence type="inferred from homology"/>
<dbReference type="InterPro" id="IPR037231">
    <property type="entry name" value="NAP-like_sf"/>
</dbReference>
<dbReference type="PANTHER" id="PTHR11875">
    <property type="entry name" value="TESTIS-SPECIFIC Y-ENCODED PROTEIN"/>
    <property type="match status" value="1"/>
</dbReference>
<dbReference type="Proteomes" id="UP001165780">
    <property type="component" value="Unplaced"/>
</dbReference>
<organism evidence="4 5">
    <name type="scientific">Panthera pardus</name>
    <name type="common">Leopard</name>
    <name type="synonym">Felis pardus</name>
    <dbReference type="NCBI Taxonomy" id="9691"/>
    <lineage>
        <taxon>Eukaryota</taxon>
        <taxon>Metazoa</taxon>
        <taxon>Chordata</taxon>
        <taxon>Craniata</taxon>
        <taxon>Vertebrata</taxon>
        <taxon>Euteleostomi</taxon>
        <taxon>Mammalia</taxon>
        <taxon>Eutheria</taxon>
        <taxon>Laurasiatheria</taxon>
        <taxon>Carnivora</taxon>
        <taxon>Feliformia</taxon>
        <taxon>Felidae</taxon>
        <taxon>Pantherinae</taxon>
        <taxon>Panthera</taxon>
    </lineage>
</organism>
<dbReference type="Gene3D" id="3.30.1120.90">
    <property type="entry name" value="Nucleosome assembly protein"/>
    <property type="match status" value="1"/>
</dbReference>
<dbReference type="GO" id="GO:0005634">
    <property type="term" value="C:nucleus"/>
    <property type="evidence" value="ECO:0007669"/>
    <property type="project" value="InterPro"/>
</dbReference>
<dbReference type="Pfam" id="PF00956">
    <property type="entry name" value="NAP"/>
    <property type="match status" value="1"/>
</dbReference>
<dbReference type="Gene3D" id="1.20.5.1500">
    <property type="match status" value="1"/>
</dbReference>
<name>A0A9W2UT45_PANPR</name>
<dbReference type="GO" id="GO:0006334">
    <property type="term" value="P:nucleosome assembly"/>
    <property type="evidence" value="ECO:0007669"/>
    <property type="project" value="InterPro"/>
</dbReference>
<feature type="region of interest" description="Disordered" evidence="3">
    <location>
        <begin position="1"/>
        <end position="130"/>
    </location>
</feature>
<dbReference type="InterPro" id="IPR002164">
    <property type="entry name" value="NAP_family"/>
</dbReference>
<dbReference type="GeneID" id="128774559"/>
<reference evidence="5" key="1">
    <citation type="submission" date="2025-08" db="UniProtKB">
        <authorList>
            <consortium name="RefSeq"/>
        </authorList>
    </citation>
    <scope>IDENTIFICATION</scope>
    <source>
        <tissue evidence="5">Whole blood</tissue>
    </source>
</reference>
<evidence type="ECO:0000313" key="5">
    <source>
        <dbReference type="RefSeq" id="XP_053749600.1"/>
    </source>
</evidence>
<gene>
    <name evidence="5" type="primary">LOC128774559</name>
</gene>
<feature type="compositionally biased region" description="Basic and acidic residues" evidence="3">
    <location>
        <begin position="109"/>
        <end position="130"/>
    </location>
</feature>
<feature type="compositionally biased region" description="Basic and acidic residues" evidence="3">
    <location>
        <begin position="19"/>
        <end position="33"/>
    </location>
</feature>
<accession>A0A9W2UT45</accession>
<evidence type="ECO:0000256" key="2">
    <source>
        <dbReference type="RuleBase" id="RU003876"/>
    </source>
</evidence>
<evidence type="ECO:0000313" key="4">
    <source>
        <dbReference type="Proteomes" id="UP001165780"/>
    </source>
</evidence>
<protein>
    <submittedName>
        <fullName evidence="5">Testis-specific Y-encoded protein 3-like</fullName>
    </submittedName>
</protein>
<evidence type="ECO:0000256" key="3">
    <source>
        <dbReference type="SAM" id="MobiDB-lite"/>
    </source>
</evidence>
<feature type="compositionally biased region" description="Acidic residues" evidence="3">
    <location>
        <begin position="84"/>
        <end position="108"/>
    </location>
</feature>
<keyword evidence="4" id="KW-1185">Reference proteome</keyword>
<feature type="compositionally biased region" description="Gly residues" evidence="3">
    <location>
        <begin position="61"/>
        <end position="71"/>
    </location>
</feature>
<feature type="compositionally biased region" description="Basic and acidic residues" evidence="3">
    <location>
        <begin position="72"/>
        <end position="83"/>
    </location>
</feature>
<dbReference type="SUPFAM" id="SSF143113">
    <property type="entry name" value="NAP-like"/>
    <property type="match status" value="1"/>
</dbReference>
<dbReference type="AlphaFoldDB" id="A0A9W2UT45"/>
<sequence length="362" mass="41618">MLRDSCFRNTGDARSPHAAFDRERGGRETRARGDTGSPAGPEVPQAEGSQATSEQPVQEGQGPGGGAGGGREGVRAIKGRAELQTEEEEEQEKEALEEQQQGEEEVEGKEDKEERVEEEQKPSEQEGRWVEEAQELQVKQAKKEQVESGLRPCPSPLEALEALEALQIELQPVNKQASREHARLKLRMWQRRQRHLQQRGALIQGIRGFWAKAFVNHPQMSALISKPDESMLRHMTNLKVEEHKFPRECRKILLFFGKNSYFQNEVVTKEYVLGLDGYRASHSSPIQWYPRYRQEAYRRRHDNSSLNFFNWFSDHSFAGSSRIAEIIIEDLWPNPLPYFKMKEAPGERTERERGICTILRRV</sequence>
<evidence type="ECO:0000256" key="1">
    <source>
        <dbReference type="ARBA" id="ARBA00009947"/>
    </source>
</evidence>
<comment type="similarity">
    <text evidence="1 2">Belongs to the nucleosome assembly protein (NAP) family.</text>
</comment>